<name>A0A7J6L883_PERCH</name>
<evidence type="ECO:0000313" key="3">
    <source>
        <dbReference type="Proteomes" id="UP000591131"/>
    </source>
</evidence>
<protein>
    <submittedName>
        <fullName evidence="2">Uncharacterized protein</fullName>
    </submittedName>
</protein>
<dbReference type="EMBL" id="JAAPAO010000659">
    <property type="protein sequence ID" value="KAF4655396.1"/>
    <property type="molecule type" value="Genomic_DNA"/>
</dbReference>
<accession>A0A7J6L883</accession>
<organism evidence="2 3">
    <name type="scientific">Perkinsus chesapeaki</name>
    <name type="common">Clam parasite</name>
    <name type="synonym">Perkinsus andrewsi</name>
    <dbReference type="NCBI Taxonomy" id="330153"/>
    <lineage>
        <taxon>Eukaryota</taxon>
        <taxon>Sar</taxon>
        <taxon>Alveolata</taxon>
        <taxon>Perkinsozoa</taxon>
        <taxon>Perkinsea</taxon>
        <taxon>Perkinsida</taxon>
        <taxon>Perkinsidae</taxon>
        <taxon>Perkinsus</taxon>
    </lineage>
</organism>
<feature type="signal peptide" evidence="1">
    <location>
        <begin position="1"/>
        <end position="19"/>
    </location>
</feature>
<proteinExistence type="predicted"/>
<comment type="caution">
    <text evidence="2">The sequence shown here is derived from an EMBL/GenBank/DDBJ whole genome shotgun (WGS) entry which is preliminary data.</text>
</comment>
<evidence type="ECO:0000313" key="2">
    <source>
        <dbReference type="EMBL" id="KAF4655396.1"/>
    </source>
</evidence>
<dbReference type="Proteomes" id="UP000591131">
    <property type="component" value="Unassembled WGS sequence"/>
</dbReference>
<evidence type="ECO:0000256" key="1">
    <source>
        <dbReference type="SAM" id="SignalP"/>
    </source>
</evidence>
<dbReference type="AlphaFoldDB" id="A0A7J6L883"/>
<sequence>MFKLIAIVAVLAFSSSTDLQDYFPKRYCSTPTTGSLLKPRVRHDITFWNMTDVSYARYDFFCFGLWWRRRRGFSHATYEYLPEEKTVKIFTDDVDDKFFFNKDDFTRIKYYNESDELVMQHNGYVLGFQACLGEWDADIEESY</sequence>
<reference evidence="2 3" key="1">
    <citation type="submission" date="2020-04" db="EMBL/GenBank/DDBJ databases">
        <title>Perkinsus chesapeaki whole genome sequence.</title>
        <authorList>
            <person name="Bogema D.R."/>
        </authorList>
    </citation>
    <scope>NUCLEOTIDE SEQUENCE [LARGE SCALE GENOMIC DNA]</scope>
    <source>
        <strain evidence="2">ATCC PRA-425</strain>
    </source>
</reference>
<keyword evidence="3" id="KW-1185">Reference proteome</keyword>
<gene>
    <name evidence="2" type="ORF">FOL47_009440</name>
</gene>
<keyword evidence="1" id="KW-0732">Signal</keyword>
<feature type="chain" id="PRO_5029732181" evidence="1">
    <location>
        <begin position="20"/>
        <end position="143"/>
    </location>
</feature>